<organism evidence="1 2">
    <name type="scientific">Sphingobium scionense</name>
    <dbReference type="NCBI Taxonomy" id="1404341"/>
    <lineage>
        <taxon>Bacteria</taxon>
        <taxon>Pseudomonadati</taxon>
        <taxon>Pseudomonadota</taxon>
        <taxon>Alphaproteobacteria</taxon>
        <taxon>Sphingomonadales</taxon>
        <taxon>Sphingomonadaceae</taxon>
        <taxon>Sphingobium</taxon>
    </lineage>
</organism>
<dbReference type="EMBL" id="JACIEU010000022">
    <property type="protein sequence ID" value="MBB4150583.1"/>
    <property type="molecule type" value="Genomic_DNA"/>
</dbReference>
<protein>
    <recommendedName>
        <fullName evidence="3">Nucleotidyl transferase AbiEii/AbiGii toxin family protein</fullName>
    </recommendedName>
</protein>
<evidence type="ECO:0000313" key="2">
    <source>
        <dbReference type="Proteomes" id="UP000590524"/>
    </source>
</evidence>
<reference evidence="1 2" key="1">
    <citation type="submission" date="2020-08" db="EMBL/GenBank/DDBJ databases">
        <title>Genomic Encyclopedia of Type Strains, Phase IV (KMG-IV): sequencing the most valuable type-strain genomes for metagenomic binning, comparative biology and taxonomic classification.</title>
        <authorList>
            <person name="Goeker M."/>
        </authorList>
    </citation>
    <scope>NUCLEOTIDE SEQUENCE [LARGE SCALE GENOMIC DNA]</scope>
    <source>
        <strain evidence="1 2">DSM 19371</strain>
    </source>
</reference>
<dbReference type="Proteomes" id="UP000590524">
    <property type="component" value="Unassembled WGS sequence"/>
</dbReference>
<dbReference type="AlphaFoldDB" id="A0A7W6PX68"/>
<dbReference type="RefSeq" id="WP_188083924.1">
    <property type="nucleotide sequence ID" value="NZ_JACIEU010000022.1"/>
</dbReference>
<sequence length="183" mass="20157">MPLYRPQFEAALRLLARISDAMVARGLSRPILVGGAAAEFYSSSALTTGDFDLCAIGQSELEEEMQRVGFVRPSGSGQSLRGWIHPDFKLGFEIVADVPMDGNVDAAHIRLVRPIGETALFRIISVEDLIADRMGQYASGTARDRLDQARLLLALHPDADMAYLERRIREESMGDYGVEDISD</sequence>
<accession>A0A7W6PX68</accession>
<comment type="caution">
    <text evidence="1">The sequence shown here is derived from an EMBL/GenBank/DDBJ whole genome shotgun (WGS) entry which is preliminary data.</text>
</comment>
<proteinExistence type="predicted"/>
<gene>
    <name evidence="1" type="ORF">GGQ90_004390</name>
</gene>
<evidence type="ECO:0000313" key="1">
    <source>
        <dbReference type="EMBL" id="MBB4150583.1"/>
    </source>
</evidence>
<evidence type="ECO:0008006" key="3">
    <source>
        <dbReference type="Google" id="ProtNLM"/>
    </source>
</evidence>
<name>A0A7W6PX68_9SPHN</name>
<keyword evidence="2" id="KW-1185">Reference proteome</keyword>